<dbReference type="InterPro" id="IPR011009">
    <property type="entry name" value="Kinase-like_dom_sf"/>
</dbReference>
<dbReference type="PROSITE" id="PS00107">
    <property type="entry name" value="PROTEIN_KINASE_ATP"/>
    <property type="match status" value="1"/>
</dbReference>
<evidence type="ECO:0000313" key="5">
    <source>
        <dbReference type="EMBL" id="KAK9064569.1"/>
    </source>
</evidence>
<evidence type="ECO:0000313" key="6">
    <source>
        <dbReference type="Proteomes" id="UP001408789"/>
    </source>
</evidence>
<evidence type="ECO:0000256" key="3">
    <source>
        <dbReference type="PROSITE-ProRule" id="PRU10141"/>
    </source>
</evidence>
<dbReference type="Proteomes" id="UP001408789">
    <property type="component" value="Unassembled WGS sequence"/>
</dbReference>
<dbReference type="GO" id="GO:0016301">
    <property type="term" value="F:kinase activity"/>
    <property type="evidence" value="ECO:0007669"/>
    <property type="project" value="TreeGrafter"/>
</dbReference>
<feature type="region of interest" description="Disordered" evidence="4">
    <location>
        <begin position="1"/>
        <end position="23"/>
    </location>
</feature>
<keyword evidence="6" id="KW-1185">Reference proteome</keyword>
<dbReference type="SUPFAM" id="SSF56112">
    <property type="entry name" value="Protein kinase-like (PK-like)"/>
    <property type="match status" value="1"/>
</dbReference>
<dbReference type="AlphaFoldDB" id="A0AAP0D4C3"/>
<evidence type="ECO:0000256" key="2">
    <source>
        <dbReference type="ARBA" id="ARBA00022840"/>
    </source>
</evidence>
<reference evidence="5 6" key="1">
    <citation type="submission" date="2024-04" db="EMBL/GenBank/DDBJ databases">
        <title>The reference genome of an endangered Asteraceae, Deinandra increscens subsp. villosa, native to the Central Coast of California.</title>
        <authorList>
            <person name="Guilliams M."/>
            <person name="Hasenstab-Lehman K."/>
            <person name="Meyer R."/>
            <person name="Mcevoy S."/>
        </authorList>
    </citation>
    <scope>NUCLEOTIDE SEQUENCE [LARGE SCALE GENOMIC DNA]</scope>
    <source>
        <tissue evidence="5">Leaf</tissue>
    </source>
</reference>
<gene>
    <name evidence="5" type="ORF">SSX86_015951</name>
</gene>
<evidence type="ECO:0008006" key="7">
    <source>
        <dbReference type="Google" id="ProtNLM"/>
    </source>
</evidence>
<sequence length="231" mass="25351">MIRKFDQKESQVQPPSLGSVRPLVVSQPSGGPVYVYTDGQPPSIGSVRPFVVSQPSGIGRVHIDGQTASQTGASFKILVSTGSALIRKVWHLCKSNPFSCVSSGNKSPHPKSGVSPPFSMSHQDTNLSFSGVSVFTYKELEDATQNFDPARVLGEGGFGVVYYGELQDGREVAVKKLYEHNNNNGIEQFRNEDDSKMRPTMNKVLDMLIRIQTMGRVDAYRRPANPECDDQ</sequence>
<keyword evidence="2 3" id="KW-0067">ATP-binding</keyword>
<dbReference type="GO" id="GO:0005524">
    <property type="term" value="F:ATP binding"/>
    <property type="evidence" value="ECO:0007669"/>
    <property type="project" value="UniProtKB-UniRule"/>
</dbReference>
<organism evidence="5 6">
    <name type="scientific">Deinandra increscens subsp. villosa</name>
    <dbReference type="NCBI Taxonomy" id="3103831"/>
    <lineage>
        <taxon>Eukaryota</taxon>
        <taxon>Viridiplantae</taxon>
        <taxon>Streptophyta</taxon>
        <taxon>Embryophyta</taxon>
        <taxon>Tracheophyta</taxon>
        <taxon>Spermatophyta</taxon>
        <taxon>Magnoliopsida</taxon>
        <taxon>eudicotyledons</taxon>
        <taxon>Gunneridae</taxon>
        <taxon>Pentapetalae</taxon>
        <taxon>asterids</taxon>
        <taxon>campanulids</taxon>
        <taxon>Asterales</taxon>
        <taxon>Asteraceae</taxon>
        <taxon>Asteroideae</taxon>
        <taxon>Heliantheae alliance</taxon>
        <taxon>Madieae</taxon>
        <taxon>Madiinae</taxon>
        <taxon>Deinandra</taxon>
    </lineage>
</organism>
<protein>
    <recommendedName>
        <fullName evidence="7">Protein kinase domain-containing protein</fullName>
    </recommendedName>
</protein>
<evidence type="ECO:0000256" key="4">
    <source>
        <dbReference type="SAM" id="MobiDB-lite"/>
    </source>
</evidence>
<dbReference type="PANTHER" id="PTHR46008:SF25">
    <property type="entry name" value="PROTEIN KINASE DOMAIN-CONTAINING PROTEIN"/>
    <property type="match status" value="1"/>
</dbReference>
<proteinExistence type="predicted"/>
<comment type="caution">
    <text evidence="5">The sequence shown here is derived from an EMBL/GenBank/DDBJ whole genome shotgun (WGS) entry which is preliminary data.</text>
</comment>
<name>A0AAP0D4C3_9ASTR</name>
<dbReference type="EMBL" id="JBCNJP010000017">
    <property type="protein sequence ID" value="KAK9064569.1"/>
    <property type="molecule type" value="Genomic_DNA"/>
</dbReference>
<dbReference type="InterPro" id="IPR017441">
    <property type="entry name" value="Protein_kinase_ATP_BS"/>
</dbReference>
<dbReference type="Gene3D" id="3.30.200.20">
    <property type="entry name" value="Phosphorylase Kinase, domain 1"/>
    <property type="match status" value="1"/>
</dbReference>
<dbReference type="PANTHER" id="PTHR46008">
    <property type="entry name" value="LEAF RUST 10 DISEASE-RESISTANCE LOCUS RECEPTOR-LIKE PROTEIN KINASE-LIKE 1.4"/>
    <property type="match status" value="1"/>
</dbReference>
<accession>A0AAP0D4C3</accession>
<feature type="binding site" evidence="3">
    <location>
        <position position="176"/>
    </location>
    <ligand>
        <name>ATP</name>
        <dbReference type="ChEBI" id="CHEBI:30616"/>
    </ligand>
</feature>
<keyword evidence="1 3" id="KW-0547">Nucleotide-binding</keyword>
<evidence type="ECO:0000256" key="1">
    <source>
        <dbReference type="ARBA" id="ARBA00022741"/>
    </source>
</evidence>